<keyword evidence="2" id="KW-1185">Reference proteome</keyword>
<dbReference type="GO" id="GO:0030973">
    <property type="term" value="F:molybdate ion binding"/>
    <property type="evidence" value="ECO:0007669"/>
    <property type="project" value="TreeGrafter"/>
</dbReference>
<reference evidence="1 2" key="1">
    <citation type="submission" date="2018-02" db="EMBL/GenBank/DDBJ databases">
        <title>FDA/CDC Antimicrobial Resistant Isolate Bank Genome Sequencing.</title>
        <authorList>
            <person name="Benahmed F.H."/>
            <person name="Lutgring J.D."/>
            <person name="Yoo B."/>
            <person name="Machado M."/>
            <person name="Brown A."/>
            <person name="McAllister G."/>
            <person name="Perry A."/>
            <person name="Halpin A.L."/>
            <person name="Vavikolanu K."/>
            <person name="Ott S."/>
            <person name="Zhao X."/>
            <person name="Tallon L.J."/>
            <person name="Sadzewicz L."/>
            <person name="Aluvathingal J."/>
            <person name="Nadendla S."/>
            <person name="Voskania-kordi A."/>
            <person name="Simonyan V."/>
            <person name="Patel J."/>
            <person name="Shawar R.M."/>
        </authorList>
    </citation>
    <scope>NUCLEOTIDE SEQUENCE [LARGE SCALE GENOMIC DNA]</scope>
    <source>
        <strain evidence="1 2">AR_0356</strain>
    </source>
</reference>
<sequence>MRLAAPFLMSLQQSATTTILAALCIALSALAGSPPAAAAELRVITSGGFSAAYRQLAPRFSEKTGDPLHSAYGPSMGHTPQAIPQRLEAGEKADALIMVGYALDELIRQGKVRADSRVELADSRIGLVVRSGAARPPIGNVAQLRQALLAARSVAYSDSASGRYVQERLFKRLGIERQMRDKARMIPRIPVAEVVADGQYELGLQQVAELLPVPGVDFVGRLPEAVQSVTRFAAGIPVNAEHPRQARALLRYLASPEAQAVVRASGLDSLAQSAPAGDR</sequence>
<dbReference type="PANTHER" id="PTHR30632">
    <property type="entry name" value="MOLYBDATE-BINDING PERIPLASMIC PROTEIN"/>
    <property type="match status" value="1"/>
</dbReference>
<organism evidence="1 2">
    <name type="scientific">Pseudomonas paraeruginosa</name>
    <dbReference type="NCBI Taxonomy" id="2994495"/>
    <lineage>
        <taxon>Bacteria</taxon>
        <taxon>Pseudomonadati</taxon>
        <taxon>Pseudomonadota</taxon>
        <taxon>Gammaproteobacteria</taxon>
        <taxon>Pseudomonadales</taxon>
        <taxon>Pseudomonadaceae</taxon>
        <taxon>Pseudomonas</taxon>
    </lineage>
</organism>
<dbReference type="GO" id="GO:0015689">
    <property type="term" value="P:molybdate ion transport"/>
    <property type="evidence" value="ECO:0007669"/>
    <property type="project" value="TreeGrafter"/>
</dbReference>
<evidence type="ECO:0000313" key="2">
    <source>
        <dbReference type="Proteomes" id="UP000238390"/>
    </source>
</evidence>
<dbReference type="SUPFAM" id="SSF53850">
    <property type="entry name" value="Periplasmic binding protein-like II"/>
    <property type="match status" value="1"/>
</dbReference>
<evidence type="ECO:0000313" key="1">
    <source>
        <dbReference type="EMBL" id="AVK05062.1"/>
    </source>
</evidence>
<dbReference type="AlphaFoldDB" id="A0A2R3ISZ9"/>
<name>A0A2R3ISZ9_9PSED</name>
<proteinExistence type="predicted"/>
<protein>
    <submittedName>
        <fullName evidence="1">Bacterial extracellular solute-binding family protein</fullName>
    </submittedName>
</protein>
<dbReference type="Gene3D" id="3.40.190.10">
    <property type="entry name" value="Periplasmic binding protein-like II"/>
    <property type="match status" value="2"/>
</dbReference>
<dbReference type="Pfam" id="PF13531">
    <property type="entry name" value="SBP_bac_11"/>
    <property type="match status" value="1"/>
</dbReference>
<dbReference type="EMBL" id="CP027169">
    <property type="protein sequence ID" value="AVK05062.1"/>
    <property type="molecule type" value="Genomic_DNA"/>
</dbReference>
<dbReference type="InterPro" id="IPR050682">
    <property type="entry name" value="ModA/WtpA"/>
</dbReference>
<dbReference type="PANTHER" id="PTHR30632:SF11">
    <property type="entry name" value="BLR4797 PROTEIN"/>
    <property type="match status" value="1"/>
</dbReference>
<accession>A0A2R3ISZ9</accession>
<gene>
    <name evidence="1" type="ORF">CSB93_5228</name>
</gene>
<dbReference type="Proteomes" id="UP000238390">
    <property type="component" value="Chromosome"/>
</dbReference>